<name>A0A4Y2DVR6_ARAVE</name>
<protein>
    <submittedName>
        <fullName evidence="3">Uncharacterized protein</fullName>
    </submittedName>
</protein>
<gene>
    <name evidence="3" type="ORF">AVEN_150811_1</name>
    <name evidence="2" type="ORF">AVEN_5820_1</name>
</gene>
<accession>A0A4Y2DVR6</accession>
<comment type="caution">
    <text evidence="3">The sequence shown here is derived from an EMBL/GenBank/DDBJ whole genome shotgun (WGS) entry which is preliminary data.</text>
</comment>
<proteinExistence type="predicted"/>
<sequence length="127" mass="14186">MLKLRKKILKIEKSLTRSRDLHHATLFSKDTCDAEVIGIISLKAHSSSLNSSHENMIGTPSSTSKKKESKKRGHQLTSILHLSITSSRTKKRRHLCSTLLPFMLFFAKTCSKASPPRTLVCALSVQL</sequence>
<organism evidence="3 4">
    <name type="scientific">Araneus ventricosus</name>
    <name type="common">Orbweaver spider</name>
    <name type="synonym">Epeira ventricosa</name>
    <dbReference type="NCBI Taxonomy" id="182803"/>
    <lineage>
        <taxon>Eukaryota</taxon>
        <taxon>Metazoa</taxon>
        <taxon>Ecdysozoa</taxon>
        <taxon>Arthropoda</taxon>
        <taxon>Chelicerata</taxon>
        <taxon>Arachnida</taxon>
        <taxon>Araneae</taxon>
        <taxon>Araneomorphae</taxon>
        <taxon>Entelegynae</taxon>
        <taxon>Araneoidea</taxon>
        <taxon>Araneidae</taxon>
        <taxon>Araneus</taxon>
    </lineage>
</organism>
<feature type="region of interest" description="Disordered" evidence="1">
    <location>
        <begin position="48"/>
        <end position="75"/>
    </location>
</feature>
<evidence type="ECO:0000313" key="2">
    <source>
        <dbReference type="EMBL" id="GBM20950.1"/>
    </source>
</evidence>
<evidence type="ECO:0000313" key="3">
    <source>
        <dbReference type="EMBL" id="GBM20992.1"/>
    </source>
</evidence>
<dbReference type="AlphaFoldDB" id="A0A4Y2DVR6"/>
<evidence type="ECO:0000313" key="4">
    <source>
        <dbReference type="Proteomes" id="UP000499080"/>
    </source>
</evidence>
<dbReference type="Proteomes" id="UP000499080">
    <property type="component" value="Unassembled WGS sequence"/>
</dbReference>
<dbReference type="EMBL" id="BGPR01090844">
    <property type="protein sequence ID" value="GBM20950.1"/>
    <property type="molecule type" value="Genomic_DNA"/>
</dbReference>
<dbReference type="EMBL" id="BGPR01090854">
    <property type="protein sequence ID" value="GBM20992.1"/>
    <property type="molecule type" value="Genomic_DNA"/>
</dbReference>
<reference evidence="3 4" key="1">
    <citation type="journal article" date="2019" name="Sci. Rep.">
        <title>Orb-weaving spider Araneus ventricosus genome elucidates the spidroin gene catalogue.</title>
        <authorList>
            <person name="Kono N."/>
            <person name="Nakamura H."/>
            <person name="Ohtoshi R."/>
            <person name="Moran D.A.P."/>
            <person name="Shinohara A."/>
            <person name="Yoshida Y."/>
            <person name="Fujiwara M."/>
            <person name="Mori M."/>
            <person name="Tomita M."/>
            <person name="Arakawa K."/>
        </authorList>
    </citation>
    <scope>NUCLEOTIDE SEQUENCE [LARGE SCALE GENOMIC DNA]</scope>
</reference>
<keyword evidence="4" id="KW-1185">Reference proteome</keyword>
<evidence type="ECO:0000256" key="1">
    <source>
        <dbReference type="SAM" id="MobiDB-lite"/>
    </source>
</evidence>